<evidence type="ECO:0000313" key="18">
    <source>
        <dbReference type="Proteomes" id="UP000068243"/>
    </source>
</evidence>
<dbReference type="AlphaFoldDB" id="A0A100IA04"/>
<evidence type="ECO:0000256" key="14">
    <source>
        <dbReference type="PIRSR" id="PIRSR601461-2"/>
    </source>
</evidence>
<dbReference type="OMA" id="AASNTWV"/>
<keyword evidence="5 17" id="KW-0645">Protease</keyword>
<evidence type="ECO:0000256" key="10">
    <source>
        <dbReference type="ARBA" id="ARBA00023136"/>
    </source>
</evidence>
<dbReference type="GO" id="GO:0004190">
    <property type="term" value="F:aspartic-type endopeptidase activity"/>
    <property type="evidence" value="ECO:0007669"/>
    <property type="project" value="UniProtKB-KW"/>
</dbReference>
<keyword evidence="11" id="KW-0325">Glycoprotein</keyword>
<name>A0A100IA04_ASPNG</name>
<dbReference type="SUPFAM" id="SSF50630">
    <property type="entry name" value="Acid proteases"/>
    <property type="match status" value="1"/>
</dbReference>
<evidence type="ECO:0000256" key="7">
    <source>
        <dbReference type="ARBA" id="ARBA00022750"/>
    </source>
</evidence>
<accession>A0A100IA04</accession>
<evidence type="ECO:0000256" key="15">
    <source>
        <dbReference type="SAM" id="MobiDB-lite"/>
    </source>
</evidence>
<evidence type="ECO:0000256" key="6">
    <source>
        <dbReference type="ARBA" id="ARBA00022729"/>
    </source>
</evidence>
<dbReference type="InterPro" id="IPR033121">
    <property type="entry name" value="PEPTIDASE_A1"/>
</dbReference>
<evidence type="ECO:0000256" key="1">
    <source>
        <dbReference type="ARBA" id="ARBA00004609"/>
    </source>
</evidence>
<dbReference type="InterPro" id="IPR034164">
    <property type="entry name" value="Pepsin-like_dom"/>
</dbReference>
<proteinExistence type="inferred from homology"/>
<dbReference type="PANTHER" id="PTHR47966:SF75">
    <property type="entry name" value="ENDOPEPTIDASE (CTSD), PUTATIVE (AFU_ORTHOLOGUE AFUA_4G07040)-RELATED"/>
    <property type="match status" value="1"/>
</dbReference>
<evidence type="ECO:0000259" key="16">
    <source>
        <dbReference type="PROSITE" id="PS51767"/>
    </source>
</evidence>
<keyword evidence="7" id="KW-0064">Aspartyl protease</keyword>
<dbReference type="VEuPathDB" id="FungiDB:ATCC64974_77490"/>
<keyword evidence="3" id="KW-1003">Cell membrane</keyword>
<keyword evidence="6" id="KW-0732">Signal</keyword>
<dbReference type="GO" id="GO:0006508">
    <property type="term" value="P:proteolysis"/>
    <property type="evidence" value="ECO:0007669"/>
    <property type="project" value="UniProtKB-KW"/>
</dbReference>
<dbReference type="FunFam" id="2.40.70.10:FF:000085">
    <property type="entry name" value="Aspartic-type endopeptidase (CtsD), putative"/>
    <property type="match status" value="1"/>
</dbReference>
<dbReference type="OrthoDB" id="28208at2759"/>
<comment type="similarity">
    <text evidence="2">Belongs to the peptidase A1 family.</text>
</comment>
<dbReference type="Proteomes" id="UP000068243">
    <property type="component" value="Unassembled WGS sequence"/>
</dbReference>
<keyword evidence="14" id="KW-1015">Disulfide bond</keyword>
<evidence type="ECO:0000256" key="3">
    <source>
        <dbReference type="ARBA" id="ARBA00022475"/>
    </source>
</evidence>
<dbReference type="VEuPathDB" id="FungiDB:M747DRAFT_28495"/>
<dbReference type="PANTHER" id="PTHR47966">
    <property type="entry name" value="BETA-SITE APP-CLEAVING ENZYME, ISOFORM A-RELATED"/>
    <property type="match status" value="1"/>
</dbReference>
<dbReference type="CDD" id="cd05471">
    <property type="entry name" value="pepsin_like"/>
    <property type="match status" value="1"/>
</dbReference>
<dbReference type="GO" id="GO:0005886">
    <property type="term" value="C:plasma membrane"/>
    <property type="evidence" value="ECO:0007669"/>
    <property type="project" value="UniProtKB-SubCell"/>
</dbReference>
<dbReference type="PRINTS" id="PR00792">
    <property type="entry name" value="PEPSIN"/>
</dbReference>
<dbReference type="PaxDb" id="5061-CADANGAP00003765"/>
<feature type="active site" evidence="13">
    <location>
        <position position="305"/>
    </location>
</feature>
<keyword evidence="4" id="KW-0336">GPI-anchor</keyword>
<dbReference type="Pfam" id="PF00026">
    <property type="entry name" value="Asp"/>
    <property type="match status" value="1"/>
</dbReference>
<reference evidence="18" key="1">
    <citation type="journal article" date="2016" name="Genome Announc.">
        <title>Draft genome sequence of Aspergillus niger strain An76.</title>
        <authorList>
            <person name="Gong W."/>
            <person name="Cheng Z."/>
            <person name="Zhang H."/>
            <person name="Liu L."/>
            <person name="Gao P."/>
            <person name="Wang L."/>
        </authorList>
    </citation>
    <scope>NUCLEOTIDE SEQUENCE [LARGE SCALE GENOMIC DNA]</scope>
    <source>
        <strain evidence="18">An76</strain>
    </source>
</reference>
<feature type="domain" description="Peptidase A1" evidence="16">
    <location>
        <begin position="106"/>
        <end position="409"/>
    </location>
</feature>
<evidence type="ECO:0000256" key="11">
    <source>
        <dbReference type="ARBA" id="ARBA00023180"/>
    </source>
</evidence>
<organism evidence="17 18">
    <name type="scientific">Aspergillus niger</name>
    <dbReference type="NCBI Taxonomy" id="5061"/>
    <lineage>
        <taxon>Eukaryota</taxon>
        <taxon>Fungi</taxon>
        <taxon>Dikarya</taxon>
        <taxon>Ascomycota</taxon>
        <taxon>Pezizomycotina</taxon>
        <taxon>Eurotiomycetes</taxon>
        <taxon>Eurotiomycetidae</taxon>
        <taxon>Eurotiales</taxon>
        <taxon>Aspergillaceae</taxon>
        <taxon>Aspergillus</taxon>
        <taxon>Aspergillus subgen. Circumdati</taxon>
    </lineage>
</organism>
<evidence type="ECO:0000256" key="9">
    <source>
        <dbReference type="ARBA" id="ARBA00023026"/>
    </source>
</evidence>
<keyword evidence="9" id="KW-0843">Virulence</keyword>
<evidence type="ECO:0000256" key="2">
    <source>
        <dbReference type="ARBA" id="ARBA00007447"/>
    </source>
</evidence>
<dbReference type="VEuPathDB" id="FungiDB:ASPNIDRAFT2_1146384"/>
<feature type="region of interest" description="Disordered" evidence="15">
    <location>
        <begin position="412"/>
        <end position="457"/>
    </location>
</feature>
<evidence type="ECO:0000256" key="8">
    <source>
        <dbReference type="ARBA" id="ARBA00022801"/>
    </source>
</evidence>
<evidence type="ECO:0000256" key="12">
    <source>
        <dbReference type="ARBA" id="ARBA00023288"/>
    </source>
</evidence>
<evidence type="ECO:0000256" key="5">
    <source>
        <dbReference type="ARBA" id="ARBA00022670"/>
    </source>
</evidence>
<evidence type="ECO:0000256" key="13">
    <source>
        <dbReference type="PIRSR" id="PIRSR601461-1"/>
    </source>
</evidence>
<dbReference type="VEuPathDB" id="FungiDB:An04g01440"/>
<dbReference type="InterPro" id="IPR021109">
    <property type="entry name" value="Peptidase_aspartic_dom_sf"/>
</dbReference>
<evidence type="ECO:0000313" key="17">
    <source>
        <dbReference type="EMBL" id="GAQ37392.1"/>
    </source>
</evidence>
<sequence>MHLSERLVTAAYLCASATAFIPYTIELDTSVDISTRDSLSRRFLPVPKPGDALTDDSASSASDESLSLNIKRVPVRRDNDFKIVVAETPSWSNTAALNQDGSDISYISVVNIGSDEKSMYMLLDTGGSDTWVFGTNCTSTPCTMHNTFGSDDSSTLEMTSEEWSVGYGTGSVSGLLGKDKLTIANVTVQMTFGLASNASDNFESYPMDGILGLGRTNDSSYNNPTFMDAVAETNVFKSNIVGFALSRSPAKDGTVSFGTTDKDKYTGDITYTDTVGSDSYWRIPVDDVYVSGTSCDFSNKTAIIDTGTSYAMLPSSDSKTLHSLIPDATSSGDYHIIPCNTTAKLQVQFSGVNYTISPKDYVGATSGSGCVSNIISYDLFGDDIWLLGDTFLKNVYAVFDYDELRVGFAERSSNSSSTSNSTSSGTSSTSGSTTTGSSTTTTSSASSSSSSDAESGSGMTMPAPQYFFSALAIASFMLWL</sequence>
<comment type="caution">
    <text evidence="17">The sequence shown here is derived from an EMBL/GenBank/DDBJ whole genome shotgun (WGS) entry which is preliminary data.</text>
</comment>
<keyword evidence="10" id="KW-0472">Membrane</keyword>
<feature type="active site" evidence="13">
    <location>
        <position position="124"/>
    </location>
</feature>
<feature type="disulfide bond" evidence="14">
    <location>
        <begin position="137"/>
        <end position="142"/>
    </location>
</feature>
<evidence type="ECO:0000256" key="4">
    <source>
        <dbReference type="ARBA" id="ARBA00022622"/>
    </source>
</evidence>
<dbReference type="GO" id="GO:0098552">
    <property type="term" value="C:side of membrane"/>
    <property type="evidence" value="ECO:0007669"/>
    <property type="project" value="UniProtKB-KW"/>
</dbReference>
<dbReference type="Gene3D" id="2.40.70.10">
    <property type="entry name" value="Acid Proteases"/>
    <property type="match status" value="2"/>
</dbReference>
<gene>
    <name evidence="17" type="ORF">ABL_02102</name>
</gene>
<dbReference type="EMBL" id="BCMY01000003">
    <property type="protein sequence ID" value="GAQ37392.1"/>
    <property type="molecule type" value="Genomic_DNA"/>
</dbReference>
<keyword evidence="12" id="KW-0449">Lipoprotein</keyword>
<protein>
    <submittedName>
        <fullName evidence="17">Aspartic protease PEPAd</fullName>
    </submittedName>
</protein>
<dbReference type="InterPro" id="IPR001461">
    <property type="entry name" value="Aspartic_peptidase_A1"/>
</dbReference>
<dbReference type="PROSITE" id="PS51767">
    <property type="entry name" value="PEPTIDASE_A1"/>
    <property type="match status" value="1"/>
</dbReference>
<dbReference type="FunFam" id="2.40.70.10:FF:000060">
    <property type="entry name" value="Aspartic-type endopeptidase ctsD"/>
    <property type="match status" value="1"/>
</dbReference>
<comment type="subcellular location">
    <subcellularLocation>
        <location evidence="1">Cell membrane</location>
        <topology evidence="1">Lipid-anchor</topology>
        <topology evidence="1">GPI-anchor</topology>
    </subcellularLocation>
</comment>
<keyword evidence="8" id="KW-0378">Hydrolase</keyword>